<evidence type="ECO:0000256" key="7">
    <source>
        <dbReference type="PROSITE-ProRule" id="PRU00023"/>
    </source>
</evidence>
<dbReference type="Pfam" id="PF00023">
    <property type="entry name" value="Ank"/>
    <property type="match status" value="1"/>
</dbReference>
<dbReference type="EMBL" id="ODYU01000787">
    <property type="protein sequence ID" value="SOQ36104.1"/>
    <property type="molecule type" value="Genomic_DNA"/>
</dbReference>
<evidence type="ECO:0000256" key="6">
    <source>
        <dbReference type="ARBA" id="ARBA00022840"/>
    </source>
</evidence>
<dbReference type="InterPro" id="IPR001206">
    <property type="entry name" value="Diacylglycerol_kinase_cat_dom"/>
</dbReference>
<name>A0A2H1V771_SPOFR</name>
<dbReference type="Pfam" id="PF00781">
    <property type="entry name" value="DAGK_cat"/>
    <property type="match status" value="1"/>
</dbReference>
<dbReference type="InterPro" id="IPR016064">
    <property type="entry name" value="NAD/diacylglycerol_kinase_sf"/>
</dbReference>
<evidence type="ECO:0000259" key="9">
    <source>
        <dbReference type="PROSITE" id="PS50146"/>
    </source>
</evidence>
<dbReference type="PROSITE" id="PS50088">
    <property type="entry name" value="ANK_REPEAT"/>
    <property type="match status" value="5"/>
</dbReference>
<keyword evidence="7" id="KW-0040">ANK repeat</keyword>
<protein>
    <recommendedName>
        <fullName evidence="8">Diacylglycerol kinase</fullName>
        <shortName evidence="8">DAG kinase</shortName>
        <ecNumber evidence="8">2.7.1.107</ecNumber>
    </recommendedName>
</protein>
<dbReference type="AlphaFoldDB" id="A0A2H1V771"/>
<dbReference type="Gene3D" id="3.40.50.10330">
    <property type="entry name" value="Probable inorganic polyphosphate/atp-NAD kinase, domain 1"/>
    <property type="match status" value="1"/>
</dbReference>
<evidence type="ECO:0000256" key="4">
    <source>
        <dbReference type="ARBA" id="ARBA00022741"/>
    </source>
</evidence>
<evidence type="ECO:0000256" key="1">
    <source>
        <dbReference type="ARBA" id="ARBA00001383"/>
    </source>
</evidence>
<dbReference type="SMART" id="SM00045">
    <property type="entry name" value="DAGKa"/>
    <property type="match status" value="1"/>
</dbReference>
<evidence type="ECO:0000256" key="3">
    <source>
        <dbReference type="ARBA" id="ARBA00022679"/>
    </source>
</evidence>
<evidence type="ECO:0000256" key="8">
    <source>
        <dbReference type="RuleBase" id="RU361128"/>
    </source>
</evidence>
<dbReference type="InterPro" id="IPR036770">
    <property type="entry name" value="Ankyrin_rpt-contain_sf"/>
</dbReference>
<dbReference type="GO" id="GO:0016020">
    <property type="term" value="C:membrane"/>
    <property type="evidence" value="ECO:0007669"/>
    <property type="project" value="TreeGrafter"/>
</dbReference>
<feature type="repeat" description="ANK" evidence="7">
    <location>
        <begin position="168"/>
        <end position="200"/>
    </location>
</feature>
<feature type="repeat" description="ANK" evidence="7">
    <location>
        <begin position="35"/>
        <end position="67"/>
    </location>
</feature>
<dbReference type="InterPro" id="IPR002110">
    <property type="entry name" value="Ankyrin_rpt"/>
</dbReference>
<dbReference type="Gene3D" id="2.60.200.40">
    <property type="match status" value="1"/>
</dbReference>
<dbReference type="GO" id="GO:0004143">
    <property type="term" value="F:ATP-dependent diacylglycerol kinase activity"/>
    <property type="evidence" value="ECO:0007669"/>
    <property type="project" value="UniProtKB-EC"/>
</dbReference>
<dbReference type="PROSITE" id="PS50146">
    <property type="entry name" value="DAGK"/>
    <property type="match status" value="1"/>
</dbReference>
<feature type="repeat" description="ANK" evidence="7">
    <location>
        <begin position="134"/>
        <end position="155"/>
    </location>
</feature>
<dbReference type="Gene3D" id="1.25.40.20">
    <property type="entry name" value="Ankyrin repeat-containing domain"/>
    <property type="match status" value="1"/>
</dbReference>
<dbReference type="PANTHER" id="PTHR11255:SF118">
    <property type="entry name" value="DIACYLGLYCEROL KINASE EPSILON"/>
    <property type="match status" value="1"/>
</dbReference>
<dbReference type="OrthoDB" id="242257at2759"/>
<dbReference type="SUPFAM" id="SSF48403">
    <property type="entry name" value="Ankyrin repeat"/>
    <property type="match status" value="1"/>
</dbReference>
<gene>
    <name evidence="10" type="ORF">SFRICE_020505</name>
</gene>
<comment type="similarity">
    <text evidence="2 8">Belongs to the eukaryotic diacylglycerol kinase family.</text>
</comment>
<accession>A0A2H1V771</accession>
<dbReference type="Pfam" id="PF12796">
    <property type="entry name" value="Ank_2"/>
    <property type="match status" value="1"/>
</dbReference>
<dbReference type="InterPro" id="IPR037607">
    <property type="entry name" value="DGK"/>
</dbReference>
<evidence type="ECO:0000313" key="10">
    <source>
        <dbReference type="EMBL" id="SOQ36104.1"/>
    </source>
</evidence>
<keyword evidence="4 8" id="KW-0547">Nucleotide-binding</keyword>
<dbReference type="Pfam" id="PF13637">
    <property type="entry name" value="Ank_4"/>
    <property type="match status" value="1"/>
</dbReference>
<comment type="catalytic activity">
    <reaction evidence="1 8">
        <text>a 1,2-diacyl-sn-glycerol + ATP = a 1,2-diacyl-sn-glycero-3-phosphate + ADP + H(+)</text>
        <dbReference type="Rhea" id="RHEA:10272"/>
        <dbReference type="ChEBI" id="CHEBI:15378"/>
        <dbReference type="ChEBI" id="CHEBI:17815"/>
        <dbReference type="ChEBI" id="CHEBI:30616"/>
        <dbReference type="ChEBI" id="CHEBI:58608"/>
        <dbReference type="ChEBI" id="CHEBI:456216"/>
        <dbReference type="EC" id="2.7.1.107"/>
    </reaction>
</comment>
<keyword evidence="3 8" id="KW-0808">Transferase</keyword>
<evidence type="ECO:0000256" key="2">
    <source>
        <dbReference type="ARBA" id="ARBA00009280"/>
    </source>
</evidence>
<dbReference type="SUPFAM" id="SSF111331">
    <property type="entry name" value="NAD kinase/diacylglycerol kinase-like"/>
    <property type="match status" value="1"/>
</dbReference>
<reference evidence="10" key="1">
    <citation type="submission" date="2016-07" db="EMBL/GenBank/DDBJ databases">
        <authorList>
            <person name="Bretaudeau A."/>
        </authorList>
    </citation>
    <scope>NUCLEOTIDE SEQUENCE</scope>
    <source>
        <strain evidence="10">Rice</strain>
        <tissue evidence="10">Whole body</tissue>
    </source>
</reference>
<dbReference type="PROSITE" id="PS50297">
    <property type="entry name" value="ANK_REP_REGION"/>
    <property type="match status" value="4"/>
</dbReference>
<dbReference type="Pfam" id="PF00609">
    <property type="entry name" value="DAGK_acc"/>
    <property type="match status" value="1"/>
</dbReference>
<keyword evidence="5 8" id="KW-0418">Kinase</keyword>
<sequence>MSIGSVYETAHRGDFNQVKVKVDEDHGLINAPDSNQRLLIHWAALGGNQNLVDFLLDLGSPVDPLDDTNSTPLILASSAGRVEVVKLLLSKKADVNKKTSRGQSSLHYACSKGHVEVSKLLLNFDANVNDTDVLSATPLHRAAAQGRNNIVELLLASPQIKVDMCDSTGSTPLHIACEEDREAVACMLVKAGADLEIANKDKKTPLDLCSSKLRNVLSTLCTNCCKLMLPVVGLFCECCAVSACKRCRRSVDKKFRCKPVSWPADKPFYHHWVHVGTSQSDESEDNNEEGLKKYFCTWCQRTKLCAHTSNLENEQCDFQKYRNIIIPPACVQLERGVVSNIKHPGDSDWEPFIIVANPKSGSNRSDEVLSLFRGLLNPIQVVDISSTSPESVVRWLPPRCRILVAGGDGTVAWVMNSLFSFPHVKAAVAILPMGTGNDLSRVLGWGAGGHTSLDAHSIISSVRQANHQPLDRWKVTIMPKRSRLARYRQPRVLYAYNYASIGVDAQVALDFHHARSQFLYRYASRTLNYMAYAFLGVGRALDDGGCGGLERRLCVWVGAARDPLALPPLQALVALNIPSWGAGVDLWSMGSEDDVGEQSIHDGKLEVVGISSSFHIARLQCGLAEPYRFAQASSLKIELEGSCAMQVDGEPWMQGPATILIEPAGQSLMLRANAKQRRSE</sequence>
<dbReference type="GO" id="GO:0007200">
    <property type="term" value="P:phospholipase C-activating G protein-coupled receptor signaling pathway"/>
    <property type="evidence" value="ECO:0007669"/>
    <property type="project" value="InterPro"/>
</dbReference>
<dbReference type="InterPro" id="IPR017438">
    <property type="entry name" value="ATP-NAD_kinase_N"/>
</dbReference>
<organism evidence="10">
    <name type="scientific">Spodoptera frugiperda</name>
    <name type="common">Fall armyworm</name>
    <dbReference type="NCBI Taxonomy" id="7108"/>
    <lineage>
        <taxon>Eukaryota</taxon>
        <taxon>Metazoa</taxon>
        <taxon>Ecdysozoa</taxon>
        <taxon>Arthropoda</taxon>
        <taxon>Hexapoda</taxon>
        <taxon>Insecta</taxon>
        <taxon>Pterygota</taxon>
        <taxon>Neoptera</taxon>
        <taxon>Endopterygota</taxon>
        <taxon>Lepidoptera</taxon>
        <taxon>Glossata</taxon>
        <taxon>Ditrysia</taxon>
        <taxon>Noctuoidea</taxon>
        <taxon>Noctuidae</taxon>
        <taxon>Amphipyrinae</taxon>
        <taxon>Spodoptera</taxon>
    </lineage>
</organism>
<dbReference type="GO" id="GO:0005524">
    <property type="term" value="F:ATP binding"/>
    <property type="evidence" value="ECO:0007669"/>
    <property type="project" value="UniProtKB-KW"/>
</dbReference>
<dbReference type="EC" id="2.7.1.107" evidence="8"/>
<dbReference type="SMART" id="SM00248">
    <property type="entry name" value="ANK"/>
    <property type="match status" value="5"/>
</dbReference>
<dbReference type="PANTHER" id="PTHR11255">
    <property type="entry name" value="DIACYLGLYCEROL KINASE"/>
    <property type="match status" value="1"/>
</dbReference>
<keyword evidence="6 8" id="KW-0067">ATP-binding</keyword>
<feature type="repeat" description="ANK" evidence="7">
    <location>
        <begin position="68"/>
        <end position="100"/>
    </location>
</feature>
<dbReference type="InterPro" id="IPR000756">
    <property type="entry name" value="Diacylglycerol_kin_accessory"/>
</dbReference>
<dbReference type="SMART" id="SM00046">
    <property type="entry name" value="DAGKc"/>
    <property type="match status" value="1"/>
</dbReference>
<feature type="repeat" description="ANK" evidence="7">
    <location>
        <begin position="101"/>
        <end position="133"/>
    </location>
</feature>
<proteinExistence type="inferred from homology"/>
<evidence type="ECO:0000256" key="5">
    <source>
        <dbReference type="ARBA" id="ARBA00022777"/>
    </source>
</evidence>
<feature type="domain" description="DAGKc" evidence="9">
    <location>
        <begin position="347"/>
        <end position="479"/>
    </location>
</feature>